<protein>
    <recommendedName>
        <fullName evidence="3">JmjC domain-containing protein</fullName>
    </recommendedName>
</protein>
<proteinExistence type="predicted"/>
<keyword evidence="2" id="KW-1185">Reference proteome</keyword>
<accession>A0A3N2PXL8</accession>
<evidence type="ECO:0008006" key="3">
    <source>
        <dbReference type="Google" id="ProtNLM"/>
    </source>
</evidence>
<dbReference type="RefSeq" id="XP_028467020.1">
    <property type="nucleotide sequence ID" value="XM_028609815.1"/>
</dbReference>
<dbReference type="Gene3D" id="2.60.120.650">
    <property type="entry name" value="Cupin"/>
    <property type="match status" value="1"/>
</dbReference>
<dbReference type="EMBL" id="ML119054">
    <property type="protein sequence ID" value="ROT39214.1"/>
    <property type="molecule type" value="Genomic_DNA"/>
</dbReference>
<dbReference type="AlphaFoldDB" id="A0A3N2PXL8"/>
<dbReference type="Proteomes" id="UP000272025">
    <property type="component" value="Unassembled WGS sequence"/>
</dbReference>
<dbReference type="OrthoDB" id="5154177at2759"/>
<dbReference type="STRING" id="1314773.A0A3N2PXL8"/>
<dbReference type="SUPFAM" id="SSF51197">
    <property type="entry name" value="Clavaminate synthase-like"/>
    <property type="match status" value="1"/>
</dbReference>
<dbReference type="GeneID" id="39578293"/>
<gene>
    <name evidence="1" type="ORF">SODALDRAFT_323639</name>
</gene>
<evidence type="ECO:0000313" key="1">
    <source>
        <dbReference type="EMBL" id="ROT39214.1"/>
    </source>
</evidence>
<name>A0A3N2PXL8_SODAK</name>
<organism evidence="1 2">
    <name type="scientific">Sodiomyces alkalinus (strain CBS 110278 / VKM F-3762 / F11)</name>
    <name type="common">Alkaliphilic filamentous fungus</name>
    <dbReference type="NCBI Taxonomy" id="1314773"/>
    <lineage>
        <taxon>Eukaryota</taxon>
        <taxon>Fungi</taxon>
        <taxon>Dikarya</taxon>
        <taxon>Ascomycota</taxon>
        <taxon>Pezizomycotina</taxon>
        <taxon>Sordariomycetes</taxon>
        <taxon>Hypocreomycetidae</taxon>
        <taxon>Glomerellales</taxon>
        <taxon>Plectosphaerellaceae</taxon>
        <taxon>Sodiomyces</taxon>
    </lineage>
</organism>
<reference evidence="1 2" key="1">
    <citation type="journal article" date="2018" name="Mol. Ecol.">
        <title>The obligate alkalophilic soda-lake fungus Sodiomyces alkalinus has shifted to a protein diet.</title>
        <authorList>
            <person name="Grum-Grzhimaylo A.A."/>
            <person name="Falkoski D.L."/>
            <person name="van den Heuvel J."/>
            <person name="Valero-Jimenez C.A."/>
            <person name="Min B."/>
            <person name="Choi I.G."/>
            <person name="Lipzen A."/>
            <person name="Daum C.G."/>
            <person name="Aanen D.K."/>
            <person name="Tsang A."/>
            <person name="Henrissat B."/>
            <person name="Bilanenko E.N."/>
            <person name="de Vries R.P."/>
            <person name="van Kan J.A.L."/>
            <person name="Grigoriev I.V."/>
            <person name="Debets A.J.M."/>
        </authorList>
    </citation>
    <scope>NUCLEOTIDE SEQUENCE [LARGE SCALE GENOMIC DNA]</scope>
    <source>
        <strain evidence="1 2">F11</strain>
    </source>
</reference>
<evidence type="ECO:0000313" key="2">
    <source>
        <dbReference type="Proteomes" id="UP000272025"/>
    </source>
</evidence>
<sequence>MILTSSWLAPQANNNTADKPFSDHFKGGEIDVQDMRTTRNIPVKMPVEAVVKQIRSGTDFANGRFPLNLLNLKFLGQAPPGPAFLNARRFSLIPAINSRLEADWTGEVTAGKRTQATMLGAREIDLVSSMTFSLFAQRGSMTGFHVDVPDGTWIRNCWGLKVWIFPEDFRESDTAEFRELGHDWVPSAVRFIVLEPGDTLVMPAGRATPHAVLTLEDSHMVGGMFLDADCVLGTIRKLLWVTENPNAANEAIPLQLLTGWHHLRDLFLARGPSEGDVTEFDSLTNRLRDALSCSCTGPCEKLLEEKPLGRSFLPWSPSLALSENAWSRTGQTLLLDCFNQLSSHLQRF</sequence>